<proteinExistence type="predicted"/>
<organism evidence="1 2">
    <name type="scientific">Acrasis kona</name>
    <dbReference type="NCBI Taxonomy" id="1008807"/>
    <lineage>
        <taxon>Eukaryota</taxon>
        <taxon>Discoba</taxon>
        <taxon>Heterolobosea</taxon>
        <taxon>Tetramitia</taxon>
        <taxon>Eutetramitia</taxon>
        <taxon>Acrasidae</taxon>
        <taxon>Acrasis</taxon>
    </lineage>
</organism>
<evidence type="ECO:0000313" key="1">
    <source>
        <dbReference type="EMBL" id="KAL0488526.1"/>
    </source>
</evidence>
<dbReference type="AlphaFoldDB" id="A0AAW2ZIH4"/>
<protein>
    <submittedName>
        <fullName evidence="1">Uncharacterized protein</fullName>
    </submittedName>
</protein>
<gene>
    <name evidence="1" type="ORF">AKO1_015731</name>
</gene>
<reference evidence="1 2" key="1">
    <citation type="submission" date="2024-03" db="EMBL/GenBank/DDBJ databases">
        <title>The Acrasis kona genome and developmental transcriptomes reveal deep origins of eukaryotic multicellular pathways.</title>
        <authorList>
            <person name="Sheikh S."/>
            <person name="Fu C.-J."/>
            <person name="Brown M.W."/>
            <person name="Baldauf S.L."/>
        </authorList>
    </citation>
    <scope>NUCLEOTIDE SEQUENCE [LARGE SCALE GENOMIC DNA]</scope>
    <source>
        <strain evidence="1 2">ATCC MYA-3509</strain>
    </source>
</reference>
<accession>A0AAW2ZIH4</accession>
<dbReference type="Proteomes" id="UP001431209">
    <property type="component" value="Unassembled WGS sequence"/>
</dbReference>
<comment type="caution">
    <text evidence="1">The sequence shown here is derived from an EMBL/GenBank/DDBJ whole genome shotgun (WGS) entry which is preliminary data.</text>
</comment>
<evidence type="ECO:0000313" key="2">
    <source>
        <dbReference type="Proteomes" id="UP001431209"/>
    </source>
</evidence>
<keyword evidence="2" id="KW-1185">Reference proteome</keyword>
<dbReference type="EMBL" id="JAOPGA020001447">
    <property type="protein sequence ID" value="KAL0488526.1"/>
    <property type="molecule type" value="Genomic_DNA"/>
</dbReference>
<name>A0AAW2ZIH4_9EUKA</name>
<sequence>MEYINLANKVYNTIVSSRSERTKKFENDRKSNPESARKTKMNLNETFGKKGEKLYEEFLTSCLANDVEVESFLYSLTKPIMCFCWECFC</sequence>